<organism evidence="5">
    <name type="scientific">Haemonchus placei</name>
    <name type="common">Barber's pole worm</name>
    <dbReference type="NCBI Taxonomy" id="6290"/>
    <lineage>
        <taxon>Eukaryota</taxon>
        <taxon>Metazoa</taxon>
        <taxon>Ecdysozoa</taxon>
        <taxon>Nematoda</taxon>
        <taxon>Chromadorea</taxon>
        <taxon>Rhabditida</taxon>
        <taxon>Rhabditina</taxon>
        <taxon>Rhabditomorpha</taxon>
        <taxon>Strongyloidea</taxon>
        <taxon>Trichostrongylidae</taxon>
        <taxon>Haemonchus</taxon>
    </lineage>
</organism>
<feature type="domain" description="Rubicon Homology" evidence="2">
    <location>
        <begin position="456"/>
        <end position="639"/>
    </location>
</feature>
<protein>
    <submittedName>
        <fullName evidence="5">DUF4206 domain-containing protein</fullName>
    </submittedName>
</protein>
<feature type="region of interest" description="Disordered" evidence="1">
    <location>
        <begin position="644"/>
        <end position="683"/>
    </location>
</feature>
<keyword evidence="4" id="KW-1185">Reference proteome</keyword>
<feature type="region of interest" description="Disordered" evidence="1">
    <location>
        <begin position="388"/>
        <end position="413"/>
    </location>
</feature>
<dbReference type="STRING" id="6290.A0A0N4WBX5"/>
<dbReference type="InterPro" id="IPR025258">
    <property type="entry name" value="RH_dom"/>
</dbReference>
<dbReference type="WBParaSite" id="HPLM_0000797301-mRNA-1">
    <property type="protein sequence ID" value="HPLM_0000797301-mRNA-1"/>
    <property type="gene ID" value="HPLM_0000797301"/>
</dbReference>
<evidence type="ECO:0000313" key="4">
    <source>
        <dbReference type="Proteomes" id="UP000268014"/>
    </source>
</evidence>
<gene>
    <name evidence="3" type="ORF">HPLM_LOCUS7965</name>
</gene>
<reference evidence="3 4" key="2">
    <citation type="submission" date="2018-11" db="EMBL/GenBank/DDBJ databases">
        <authorList>
            <consortium name="Pathogen Informatics"/>
        </authorList>
    </citation>
    <scope>NUCLEOTIDE SEQUENCE [LARGE SCALE GENOMIC DNA]</scope>
    <source>
        <strain evidence="3 4">MHpl1</strain>
    </source>
</reference>
<dbReference type="InterPro" id="IPR052428">
    <property type="entry name" value="Autophagy_HostDef_Reg"/>
</dbReference>
<evidence type="ECO:0000313" key="5">
    <source>
        <dbReference type="WBParaSite" id="HPLM_0000797301-mRNA-1"/>
    </source>
</evidence>
<dbReference type="AlphaFoldDB" id="A0A0N4WBX5"/>
<feature type="compositionally biased region" description="Polar residues" evidence="1">
    <location>
        <begin position="133"/>
        <end position="144"/>
    </location>
</feature>
<dbReference type="OMA" id="CRRMRYC"/>
<evidence type="ECO:0000313" key="3">
    <source>
        <dbReference type="EMBL" id="VDO33475.1"/>
    </source>
</evidence>
<feature type="compositionally biased region" description="Basic and acidic residues" evidence="1">
    <location>
        <begin position="667"/>
        <end position="683"/>
    </location>
</feature>
<dbReference type="EMBL" id="UZAF01016758">
    <property type="protein sequence ID" value="VDO33475.1"/>
    <property type="molecule type" value="Genomic_DNA"/>
</dbReference>
<dbReference type="GO" id="GO:1901981">
    <property type="term" value="F:phosphatidylinositol phosphate binding"/>
    <property type="evidence" value="ECO:0007669"/>
    <property type="project" value="TreeGrafter"/>
</dbReference>
<sequence>MNLFPCSFTREETQNFFTGREMRNSINLRPALHISKVRKTQIHIQALLCIIMPTTLAWMERILSRKQELDDQIDDMVEVDKISFTSFASSDDGDLRMSVQQSPIPSTFSDFKTASELSLHCQHRSRSSSESELTTNSPSCSRVDTSCPIPTPSSSTVNQDTISGSLPKTFPTPSSFCIDHGWINNLYVTNELPPSMEIVPQEPYWKEMEQEFIALRQRDANISKDLEESNMYMYSLRLSLAAIEEARWLNDVSEDPELSRLVHETDSKFPLAVHRIPKSMSTDRSSAENLKEASGDCSPDRFCPPFEIKDDETVRPSIFRSMRRPNRRHRLTRGTVGGSPSRKPEVTWSEVASAVLESFTSRETLRDERVSHWMDDLVRNTDRLLSLPTTSQSISEEEHGRSSSRSTAEPEWTPPQESWIYTLWKGESVKVLLEAQNYRCFGCGIRVEKEYIKRVKYCDYYGKVFCQCCHQGSKSIIPARILHTWNFNEFPVCDLALHFLLEVRDVPSIHVNVVAPQMVEKIRVLKHVIVLREKLSYMWDFVKECPDAENTETKIGHLRTLFTSMEQHLLHSQDLFSLSDLVRVHNKDMSSHLEPIAHYAKCHIESCEHCRQFAATCVYCGDDNELLFSFQMEKVHKYFDVMSSSSKSPSVPSDKSKPSEGFQGETQHCKKEDHVGIEHSGIK</sequence>
<evidence type="ECO:0000259" key="2">
    <source>
        <dbReference type="SMART" id="SM01175"/>
    </source>
</evidence>
<feature type="compositionally biased region" description="Low complexity" evidence="1">
    <location>
        <begin position="145"/>
        <end position="156"/>
    </location>
</feature>
<name>A0A0N4WBX5_HAEPC</name>
<proteinExistence type="predicted"/>
<dbReference type="OrthoDB" id="10067503at2759"/>
<dbReference type="Proteomes" id="UP000268014">
    <property type="component" value="Unassembled WGS sequence"/>
</dbReference>
<dbReference type="Pfam" id="PF13901">
    <property type="entry name" value="RH_dom"/>
    <property type="match status" value="1"/>
</dbReference>
<feature type="region of interest" description="Disordered" evidence="1">
    <location>
        <begin position="123"/>
        <end position="162"/>
    </location>
</feature>
<feature type="compositionally biased region" description="Low complexity" evidence="1">
    <location>
        <begin position="644"/>
        <end position="653"/>
    </location>
</feature>
<dbReference type="PANTHER" id="PTHR45971">
    <property type="entry name" value="PHOX (PX) DOMAIN-CONTAINING PROTEIN"/>
    <property type="match status" value="1"/>
</dbReference>
<reference evidence="5" key="1">
    <citation type="submission" date="2017-02" db="UniProtKB">
        <authorList>
            <consortium name="WormBaseParasite"/>
        </authorList>
    </citation>
    <scope>IDENTIFICATION</scope>
</reference>
<accession>A0A0N4WBX5</accession>
<dbReference type="SMART" id="SM01175">
    <property type="entry name" value="DUF4206"/>
    <property type="match status" value="1"/>
</dbReference>
<dbReference type="PANTHER" id="PTHR45971:SF1">
    <property type="entry name" value="RUBICON, ISOFORM A"/>
    <property type="match status" value="1"/>
</dbReference>
<evidence type="ECO:0000256" key="1">
    <source>
        <dbReference type="SAM" id="MobiDB-lite"/>
    </source>
</evidence>